<evidence type="ECO:0000313" key="2">
    <source>
        <dbReference type="EMBL" id="KAB2636054.1"/>
    </source>
</evidence>
<protein>
    <submittedName>
        <fullName evidence="2">Uncharacterized protein</fullName>
    </submittedName>
</protein>
<comment type="caution">
    <text evidence="2">The sequence shown here is derived from an EMBL/GenBank/DDBJ whole genome shotgun (WGS) entry which is preliminary data.</text>
</comment>
<reference evidence="3" key="2">
    <citation type="submission" date="2019-10" db="EMBL/GenBank/DDBJ databases">
        <title>A de novo genome assembly of a pear dwarfing rootstock.</title>
        <authorList>
            <person name="Wang F."/>
            <person name="Wang J."/>
            <person name="Li S."/>
            <person name="Zhang Y."/>
            <person name="Fang M."/>
            <person name="Ma L."/>
            <person name="Zhao Y."/>
            <person name="Jiang S."/>
        </authorList>
    </citation>
    <scope>NUCLEOTIDE SEQUENCE [LARGE SCALE GENOMIC DNA]</scope>
</reference>
<proteinExistence type="predicted"/>
<evidence type="ECO:0000313" key="3">
    <source>
        <dbReference type="Proteomes" id="UP000327157"/>
    </source>
</evidence>
<dbReference type="Proteomes" id="UP000327157">
    <property type="component" value="Chromosome 5"/>
</dbReference>
<gene>
    <name evidence="2" type="ORF">D8674_026588</name>
</gene>
<sequence length="84" mass="8715">MVDSDDGDQGESVSQVGGFGESEMRLSFQGAGGFGSSRVGSERDSKEFERLVDRTINATVVLAVGKNIGVALGRCVPAAPSFFA</sequence>
<organism evidence="2 3">
    <name type="scientific">Pyrus ussuriensis x Pyrus communis</name>
    <dbReference type="NCBI Taxonomy" id="2448454"/>
    <lineage>
        <taxon>Eukaryota</taxon>
        <taxon>Viridiplantae</taxon>
        <taxon>Streptophyta</taxon>
        <taxon>Embryophyta</taxon>
        <taxon>Tracheophyta</taxon>
        <taxon>Spermatophyta</taxon>
        <taxon>Magnoliopsida</taxon>
        <taxon>eudicotyledons</taxon>
        <taxon>Gunneridae</taxon>
        <taxon>Pentapetalae</taxon>
        <taxon>rosids</taxon>
        <taxon>fabids</taxon>
        <taxon>Rosales</taxon>
        <taxon>Rosaceae</taxon>
        <taxon>Amygdaloideae</taxon>
        <taxon>Maleae</taxon>
        <taxon>Pyrus</taxon>
    </lineage>
</organism>
<dbReference type="EMBL" id="SMOL01000004">
    <property type="protein sequence ID" value="KAB2636054.1"/>
    <property type="molecule type" value="Genomic_DNA"/>
</dbReference>
<reference evidence="2 3" key="1">
    <citation type="submission" date="2019-09" db="EMBL/GenBank/DDBJ databases">
        <authorList>
            <person name="Ou C."/>
        </authorList>
    </citation>
    <scope>NUCLEOTIDE SEQUENCE [LARGE SCALE GENOMIC DNA]</scope>
    <source>
        <strain evidence="2">S2</strain>
        <tissue evidence="2">Leaf</tissue>
    </source>
</reference>
<name>A0A5N5ILW4_9ROSA</name>
<feature type="region of interest" description="Disordered" evidence="1">
    <location>
        <begin position="1"/>
        <end position="21"/>
    </location>
</feature>
<reference evidence="2 3" key="3">
    <citation type="submission" date="2019-11" db="EMBL/GenBank/DDBJ databases">
        <title>A de novo genome assembly of a pear dwarfing rootstock.</title>
        <authorList>
            <person name="Wang F."/>
            <person name="Wang J."/>
            <person name="Li S."/>
            <person name="Zhang Y."/>
            <person name="Fang M."/>
            <person name="Ma L."/>
            <person name="Zhao Y."/>
            <person name="Jiang S."/>
        </authorList>
    </citation>
    <scope>NUCLEOTIDE SEQUENCE [LARGE SCALE GENOMIC DNA]</scope>
    <source>
        <strain evidence="2">S2</strain>
        <tissue evidence="2">Leaf</tissue>
    </source>
</reference>
<keyword evidence="3" id="KW-1185">Reference proteome</keyword>
<dbReference type="AlphaFoldDB" id="A0A5N5ILW4"/>
<evidence type="ECO:0000256" key="1">
    <source>
        <dbReference type="SAM" id="MobiDB-lite"/>
    </source>
</evidence>
<accession>A0A5N5ILW4</accession>